<dbReference type="AlphaFoldDB" id="X1KNH3"/>
<organism evidence="1">
    <name type="scientific">marine sediment metagenome</name>
    <dbReference type="NCBI Taxonomy" id="412755"/>
    <lineage>
        <taxon>unclassified sequences</taxon>
        <taxon>metagenomes</taxon>
        <taxon>ecological metagenomes</taxon>
    </lineage>
</organism>
<proteinExistence type="predicted"/>
<evidence type="ECO:0000313" key="1">
    <source>
        <dbReference type="EMBL" id="GAH95180.1"/>
    </source>
</evidence>
<protein>
    <submittedName>
        <fullName evidence="1">Uncharacterized protein</fullName>
    </submittedName>
</protein>
<reference evidence="1" key="1">
    <citation type="journal article" date="2014" name="Front. Microbiol.">
        <title>High frequency of phylogenetically diverse reductive dehalogenase-homologous genes in deep subseafloor sedimentary metagenomes.</title>
        <authorList>
            <person name="Kawai M."/>
            <person name="Futagami T."/>
            <person name="Toyoda A."/>
            <person name="Takaki Y."/>
            <person name="Nishi S."/>
            <person name="Hori S."/>
            <person name="Arai W."/>
            <person name="Tsubouchi T."/>
            <person name="Morono Y."/>
            <person name="Uchiyama I."/>
            <person name="Ito T."/>
            <person name="Fujiyama A."/>
            <person name="Inagaki F."/>
            <person name="Takami H."/>
        </authorList>
    </citation>
    <scope>NUCLEOTIDE SEQUENCE</scope>
    <source>
        <strain evidence="1">Expedition CK06-06</strain>
    </source>
</reference>
<dbReference type="EMBL" id="BARV01002706">
    <property type="protein sequence ID" value="GAH95180.1"/>
    <property type="molecule type" value="Genomic_DNA"/>
</dbReference>
<accession>X1KNH3</accession>
<comment type="caution">
    <text evidence="1">The sequence shown here is derived from an EMBL/GenBank/DDBJ whole genome shotgun (WGS) entry which is preliminary data.</text>
</comment>
<sequence length="133" mass="14627">MNDKIIWTKKELEDWHAKHPLKEFPPLALISASTLSYIKVEEPSSVQGTISNIVVNFPPLGFPGGGAAGLVSVAISLNDETLIPEYLGDNRFDSFLLANDISKGDIVKVIVKNADELWDHSIGVRVQVDEDKK</sequence>
<name>X1KNH3_9ZZZZ</name>
<gene>
    <name evidence="1" type="ORF">S06H3_06837</name>
</gene>